<sequence>MGNAPSGSIPDRSSVVTPTSPSHRVDVPHGIESGTDTDAEGDSSRKSSDDSPSPTVPAPPVPPKEYRAKARANELKLDIDLDASAMSHVDSDLDESSPVERTSVATFIAPALAPPIRFSKTGSDFSDFLRLPILTRMNRYLVQQQLVEPMESHEAPGSTASVDRVNGAKDSLEQTIPTTSLQLHDHQQDPSNSPQSLHAEAKDLLSSLSRDFLSRGRSSCESHYLSLHGHGARHERLDSNASLNPNARIVVTSTRFNYFNACFQRFI</sequence>
<comment type="caution">
    <text evidence="2">The sequence shown here is derived from an EMBL/GenBank/DDBJ whole genome shotgun (WGS) entry which is preliminary data.</text>
</comment>
<dbReference type="AlphaFoldDB" id="A0A9P7D0K2"/>
<dbReference type="OrthoDB" id="79452at2759"/>
<feature type="region of interest" description="Disordered" evidence="1">
    <location>
        <begin position="1"/>
        <end position="66"/>
    </location>
</feature>
<keyword evidence="3" id="KW-1185">Reference proteome</keyword>
<protein>
    <submittedName>
        <fullName evidence="2">Uncharacterized protein</fullName>
    </submittedName>
</protein>
<dbReference type="Proteomes" id="UP000714275">
    <property type="component" value="Unassembled WGS sequence"/>
</dbReference>
<evidence type="ECO:0000313" key="3">
    <source>
        <dbReference type="Proteomes" id="UP000714275"/>
    </source>
</evidence>
<dbReference type="EMBL" id="JABBWD010000039">
    <property type="protein sequence ID" value="KAG1774708.1"/>
    <property type="molecule type" value="Genomic_DNA"/>
</dbReference>
<organism evidence="2 3">
    <name type="scientific">Suillus placidus</name>
    <dbReference type="NCBI Taxonomy" id="48579"/>
    <lineage>
        <taxon>Eukaryota</taxon>
        <taxon>Fungi</taxon>
        <taxon>Dikarya</taxon>
        <taxon>Basidiomycota</taxon>
        <taxon>Agaricomycotina</taxon>
        <taxon>Agaricomycetes</taxon>
        <taxon>Agaricomycetidae</taxon>
        <taxon>Boletales</taxon>
        <taxon>Suillineae</taxon>
        <taxon>Suillaceae</taxon>
        <taxon>Suillus</taxon>
    </lineage>
</organism>
<evidence type="ECO:0000313" key="2">
    <source>
        <dbReference type="EMBL" id="KAG1774708.1"/>
    </source>
</evidence>
<evidence type="ECO:0000256" key="1">
    <source>
        <dbReference type="SAM" id="MobiDB-lite"/>
    </source>
</evidence>
<proteinExistence type="predicted"/>
<name>A0A9P7D0K2_9AGAM</name>
<reference evidence="2" key="1">
    <citation type="journal article" date="2020" name="New Phytol.">
        <title>Comparative genomics reveals dynamic genome evolution in host specialist ectomycorrhizal fungi.</title>
        <authorList>
            <person name="Lofgren L.A."/>
            <person name="Nguyen N.H."/>
            <person name="Vilgalys R."/>
            <person name="Ruytinx J."/>
            <person name="Liao H.L."/>
            <person name="Branco S."/>
            <person name="Kuo A."/>
            <person name="LaButti K."/>
            <person name="Lipzen A."/>
            <person name="Andreopoulos W."/>
            <person name="Pangilinan J."/>
            <person name="Riley R."/>
            <person name="Hundley H."/>
            <person name="Na H."/>
            <person name="Barry K."/>
            <person name="Grigoriev I.V."/>
            <person name="Stajich J.E."/>
            <person name="Kennedy P.G."/>
        </authorList>
    </citation>
    <scope>NUCLEOTIDE SEQUENCE</scope>
    <source>
        <strain evidence="2">DOB743</strain>
    </source>
</reference>
<feature type="compositionally biased region" description="Pro residues" evidence="1">
    <location>
        <begin position="54"/>
        <end position="63"/>
    </location>
</feature>
<accession>A0A9P7D0K2</accession>
<gene>
    <name evidence="2" type="ORF">EV702DRAFT_1237961</name>
</gene>